<dbReference type="PANTHER" id="PTHR43034:SF2">
    <property type="entry name" value="ION-TRANSLOCATING OXIDOREDUCTASE COMPLEX SUBUNIT C"/>
    <property type="match status" value="1"/>
</dbReference>
<comment type="function">
    <text evidence="8">Part of a membrane-bound complex that couples electron transfer with translocation of ions across the membrane.</text>
</comment>
<dbReference type="InterPro" id="IPR010208">
    <property type="entry name" value="Ion_transpt_RnfC/RsxC"/>
</dbReference>
<feature type="domain" description="4Fe-4S ferredoxin-type" evidence="9">
    <location>
        <begin position="391"/>
        <end position="421"/>
    </location>
</feature>
<dbReference type="InterPro" id="IPR037225">
    <property type="entry name" value="Nuo51_FMN-bd_sf"/>
</dbReference>
<evidence type="ECO:0000256" key="3">
    <source>
        <dbReference type="ARBA" id="ARBA00022723"/>
    </source>
</evidence>
<evidence type="ECO:0000256" key="7">
    <source>
        <dbReference type="ARBA" id="ARBA00023014"/>
    </source>
</evidence>
<dbReference type="PROSITE" id="PS51379">
    <property type="entry name" value="4FE4S_FER_2"/>
    <property type="match status" value="2"/>
</dbReference>
<dbReference type="Pfam" id="PF13375">
    <property type="entry name" value="RnfC_N"/>
    <property type="match status" value="1"/>
</dbReference>
<keyword evidence="4 8" id="KW-0677">Repeat</keyword>
<dbReference type="Gene3D" id="3.40.50.11540">
    <property type="entry name" value="NADH-ubiquinone oxidoreductase 51kDa subunit"/>
    <property type="match status" value="1"/>
</dbReference>
<dbReference type="GO" id="GO:0022900">
    <property type="term" value="P:electron transport chain"/>
    <property type="evidence" value="ECO:0007669"/>
    <property type="project" value="UniProtKB-UniRule"/>
</dbReference>
<dbReference type="EMBL" id="JACRTD010000005">
    <property type="protein sequence ID" value="MBC8585544.1"/>
    <property type="molecule type" value="Genomic_DNA"/>
</dbReference>
<feature type="binding site" evidence="8">
    <location>
        <position position="400"/>
    </location>
    <ligand>
        <name>[4Fe-4S] cluster</name>
        <dbReference type="ChEBI" id="CHEBI:49883"/>
        <label>2</label>
    </ligand>
</feature>
<dbReference type="Pfam" id="PF01512">
    <property type="entry name" value="Complex1_51K"/>
    <property type="match status" value="1"/>
</dbReference>
<dbReference type="HAMAP" id="MF_00461">
    <property type="entry name" value="RsxC_RnfC"/>
    <property type="match status" value="1"/>
</dbReference>
<organism evidence="10 11">
    <name type="scientific">Youxingia wuxianensis</name>
    <dbReference type="NCBI Taxonomy" id="2763678"/>
    <lineage>
        <taxon>Bacteria</taxon>
        <taxon>Bacillati</taxon>
        <taxon>Bacillota</taxon>
        <taxon>Clostridia</taxon>
        <taxon>Eubacteriales</taxon>
        <taxon>Oscillospiraceae</taxon>
        <taxon>Youxingia</taxon>
    </lineage>
</organism>
<evidence type="ECO:0000256" key="2">
    <source>
        <dbReference type="ARBA" id="ARBA00022485"/>
    </source>
</evidence>
<feature type="binding site" evidence="8">
    <location>
        <position position="410"/>
    </location>
    <ligand>
        <name>[4Fe-4S] cluster</name>
        <dbReference type="ChEBI" id="CHEBI:49883"/>
        <label>1</label>
    </ligand>
</feature>
<keyword evidence="7 8" id="KW-0411">Iron-sulfur</keyword>
<comment type="subunit">
    <text evidence="8">The complex is composed of six subunits: RnfA, RnfB, RnfC, RnfD, RnfE and RnfG.</text>
</comment>
<dbReference type="InterPro" id="IPR026902">
    <property type="entry name" value="RnfC_N"/>
</dbReference>
<dbReference type="Gene3D" id="3.30.70.3270">
    <property type="match status" value="1"/>
</dbReference>
<dbReference type="Proteomes" id="UP000623678">
    <property type="component" value="Unassembled WGS sequence"/>
</dbReference>
<dbReference type="SUPFAM" id="SSF142019">
    <property type="entry name" value="Nqo1 FMN-binding domain-like"/>
    <property type="match status" value="1"/>
</dbReference>
<keyword evidence="11" id="KW-1185">Reference proteome</keyword>
<dbReference type="GO" id="GO:0005886">
    <property type="term" value="C:plasma membrane"/>
    <property type="evidence" value="ECO:0007669"/>
    <property type="project" value="UniProtKB-SubCell"/>
</dbReference>
<comment type="similarity">
    <text evidence="8">Belongs to the 4Fe4S bacterial-type ferredoxin family. RnfC subfamily.</text>
</comment>
<feature type="binding site" evidence="8">
    <location>
        <position position="364"/>
    </location>
    <ligand>
        <name>[4Fe-4S] cluster</name>
        <dbReference type="ChEBI" id="CHEBI:49883"/>
        <label>1</label>
    </ligand>
</feature>
<comment type="caution">
    <text evidence="10">The sequence shown here is derived from an EMBL/GenBank/DDBJ whole genome shotgun (WGS) entry which is preliminary data.</text>
</comment>
<dbReference type="GO" id="GO:0009055">
    <property type="term" value="F:electron transfer activity"/>
    <property type="evidence" value="ECO:0007669"/>
    <property type="project" value="InterPro"/>
</dbReference>
<dbReference type="InterPro" id="IPR011538">
    <property type="entry name" value="Nuo51_FMN-bd"/>
</dbReference>
<feature type="binding site" evidence="8">
    <location>
        <position position="371"/>
    </location>
    <ligand>
        <name>[4Fe-4S] cluster</name>
        <dbReference type="ChEBI" id="CHEBI:49883"/>
        <label>2</label>
    </ligand>
</feature>
<feature type="binding site" evidence="8">
    <location>
        <position position="367"/>
    </location>
    <ligand>
        <name>[4Fe-4S] cluster</name>
        <dbReference type="ChEBI" id="CHEBI:49883"/>
        <label>1</label>
    </ligand>
</feature>
<dbReference type="AlphaFoldDB" id="A0A926ES77"/>
<dbReference type="NCBIfam" id="NF003454">
    <property type="entry name" value="PRK05035.1"/>
    <property type="match status" value="1"/>
</dbReference>
<dbReference type="Pfam" id="PF12838">
    <property type="entry name" value="Fer4_7"/>
    <property type="match status" value="1"/>
</dbReference>
<name>A0A926ES77_9FIRM</name>
<dbReference type="RefSeq" id="WP_262395406.1">
    <property type="nucleotide sequence ID" value="NZ_JACRTD010000005.1"/>
</dbReference>
<dbReference type="PROSITE" id="PS00198">
    <property type="entry name" value="4FE4S_FER_1"/>
    <property type="match status" value="1"/>
</dbReference>
<evidence type="ECO:0000313" key="10">
    <source>
        <dbReference type="EMBL" id="MBC8585544.1"/>
    </source>
</evidence>
<feature type="binding site" evidence="8">
    <location>
        <position position="403"/>
    </location>
    <ligand>
        <name>[4Fe-4S] cluster</name>
        <dbReference type="ChEBI" id="CHEBI:49883"/>
        <label>2</label>
    </ligand>
</feature>
<keyword evidence="5 8" id="KW-0249">Electron transport</keyword>
<proteinExistence type="inferred from homology"/>
<evidence type="ECO:0000313" key="11">
    <source>
        <dbReference type="Proteomes" id="UP000623678"/>
    </source>
</evidence>
<dbReference type="InterPro" id="IPR017896">
    <property type="entry name" value="4Fe4S_Fe-S-bd"/>
</dbReference>
<evidence type="ECO:0000256" key="6">
    <source>
        <dbReference type="ARBA" id="ARBA00023004"/>
    </source>
</evidence>
<keyword evidence="1 8" id="KW-0813">Transport</keyword>
<evidence type="ECO:0000256" key="4">
    <source>
        <dbReference type="ARBA" id="ARBA00022737"/>
    </source>
</evidence>
<feature type="binding site" evidence="8">
    <location>
        <position position="406"/>
    </location>
    <ligand>
        <name>[4Fe-4S] cluster</name>
        <dbReference type="ChEBI" id="CHEBI:49883"/>
        <label>2</label>
    </ligand>
</feature>
<reference evidence="10" key="1">
    <citation type="submission" date="2020-08" db="EMBL/GenBank/DDBJ databases">
        <title>Genome public.</title>
        <authorList>
            <person name="Liu C."/>
            <person name="Sun Q."/>
        </authorList>
    </citation>
    <scope>NUCLEOTIDE SEQUENCE</scope>
    <source>
        <strain evidence="10">NSJ-64</strain>
    </source>
</reference>
<keyword evidence="8" id="KW-1003">Cell membrane</keyword>
<evidence type="ECO:0000256" key="8">
    <source>
        <dbReference type="HAMAP-Rule" id="MF_00461"/>
    </source>
</evidence>
<sequence length="430" mass="46416">MRAKTLKGIRIAHHKNTEDMETVTMPVPGKVYIPMSQHLGAPCKCVVKPGEQVLVGQVIGESQGFLSAPIHSSVSGTVKSIETMTMMSGESCEMAVIETDGAQSVSPQVVPPVVTSKESFIEAVKASGLVGLGGAGFPTWIKLNIKPEQKADYLIINAAECEPYITSDYREMLENADDIIAGMKAVKEYIGVGKVILSVENNKPKAIEMYRELAAKGDFEVHVLQSKYPKGAEKVIIYDTVGRVVPEGKLPIDVGVIVMNVASVGFVGGYLRTGMPLVSKRLTVDGAGINEKKNVFVTLGTPISEVAQFCGGMKDTVRKVLMGGPMMGVSVFDVDTPVVKNNNAILFFDEKQAKQQKTTACIRCGKCGAACPVHLMPAAIEKAYDAKNKTRLTELKVNLCMECGCCSYACPAHRKLVQVNRMAKKLLREK</sequence>
<dbReference type="PANTHER" id="PTHR43034">
    <property type="entry name" value="ION-TRANSLOCATING OXIDOREDUCTASE COMPLEX SUBUNIT C"/>
    <property type="match status" value="1"/>
</dbReference>
<dbReference type="GO" id="GO:0046872">
    <property type="term" value="F:metal ion binding"/>
    <property type="evidence" value="ECO:0007669"/>
    <property type="project" value="UniProtKB-KW"/>
</dbReference>
<comment type="cofactor">
    <cofactor evidence="8">
        <name>[4Fe-4S] cluster</name>
        <dbReference type="ChEBI" id="CHEBI:49883"/>
    </cofactor>
    <text evidence="8">Binds 2 [4Fe-4S] clusters per subunit.</text>
</comment>
<evidence type="ECO:0000259" key="9">
    <source>
        <dbReference type="PROSITE" id="PS51379"/>
    </source>
</evidence>
<feature type="domain" description="4Fe-4S ferredoxin-type" evidence="9">
    <location>
        <begin position="352"/>
        <end position="381"/>
    </location>
</feature>
<dbReference type="NCBIfam" id="TIGR01945">
    <property type="entry name" value="rnfC"/>
    <property type="match status" value="1"/>
</dbReference>
<keyword evidence="6 8" id="KW-0408">Iron</keyword>
<keyword evidence="8" id="KW-1278">Translocase</keyword>
<dbReference type="GO" id="GO:0051539">
    <property type="term" value="F:4 iron, 4 sulfur cluster binding"/>
    <property type="evidence" value="ECO:0007669"/>
    <property type="project" value="UniProtKB-KW"/>
</dbReference>
<comment type="subcellular location">
    <subcellularLocation>
        <location evidence="8">Cell membrane</location>
        <topology evidence="8">Peripheral membrane protein</topology>
    </subcellularLocation>
</comment>
<dbReference type="EC" id="7.-.-.-" evidence="8"/>
<accession>A0A926ES77</accession>
<keyword evidence="2 8" id="KW-0004">4Fe-4S</keyword>
<evidence type="ECO:0000256" key="1">
    <source>
        <dbReference type="ARBA" id="ARBA00022448"/>
    </source>
</evidence>
<protein>
    <recommendedName>
        <fullName evidence="8">Ion-translocating oxidoreductase complex subunit C</fullName>
        <ecNumber evidence="8">7.-.-.-</ecNumber>
    </recommendedName>
    <alternativeName>
        <fullName evidence="8">Rnf electron transport complex subunit C</fullName>
    </alternativeName>
</protein>
<keyword evidence="8" id="KW-0472">Membrane</keyword>
<feature type="binding site" evidence="8">
    <location>
        <position position="361"/>
    </location>
    <ligand>
        <name>[4Fe-4S] cluster</name>
        <dbReference type="ChEBI" id="CHEBI:49883"/>
        <label>1</label>
    </ligand>
</feature>
<evidence type="ECO:0000256" key="5">
    <source>
        <dbReference type="ARBA" id="ARBA00022982"/>
    </source>
</evidence>
<gene>
    <name evidence="10" type="primary">rsxC</name>
    <name evidence="8" type="synonym">rnfC</name>
    <name evidence="10" type="ORF">H8705_08105</name>
</gene>
<dbReference type="SUPFAM" id="SSF46548">
    <property type="entry name" value="alpha-helical ferredoxin"/>
    <property type="match status" value="1"/>
</dbReference>
<dbReference type="InterPro" id="IPR017900">
    <property type="entry name" value="4Fe4S_Fe_S_CS"/>
</dbReference>
<keyword evidence="3 8" id="KW-0479">Metal-binding</keyword>